<sequence length="92" mass="10212">MSNSEIVATIAIQGPKDLRTAQRQQLCSLNKTQAFLIGAGCTLEKALENTDMDDEARRLVNSAFFQLQQVENECEKLHAHIDALTLIGKSHE</sequence>
<gene>
    <name evidence="1" type="ORF">H905_00031</name>
</gene>
<accession>A0AB39C9N0</accession>
<proteinExistence type="predicted"/>
<reference evidence="1" key="2">
    <citation type="submission" date="2024-07" db="EMBL/GenBank/DDBJ databases">
        <authorList>
            <person name="Foxall R."/>
        </authorList>
    </citation>
    <scope>NUCLEOTIDE SEQUENCE</scope>
</reference>
<name>A0AB39C9N0_9VIRU</name>
<dbReference type="EMBL" id="PP986400">
    <property type="protein sequence ID" value="XDJ03449.1"/>
    <property type="molecule type" value="Genomic_DNA"/>
</dbReference>
<protein>
    <submittedName>
        <fullName evidence="1">Uncharacterized protein</fullName>
    </submittedName>
</protein>
<evidence type="ECO:0000313" key="1">
    <source>
        <dbReference type="EMBL" id="XDJ03449.1"/>
    </source>
</evidence>
<organism evidence="1">
    <name type="scientific">Aliivibrio phage vB_Alvi_H905</name>
    <dbReference type="NCBI Taxonomy" id="3234039"/>
    <lineage>
        <taxon>Viruses</taxon>
    </lineage>
</organism>
<reference evidence="1" key="1">
    <citation type="journal article" date="2024" name="Genome Announc.">
        <title>Genome sequence of H905.</title>
        <authorList>
            <person name="Whistler C."/>
            <person name="Calawa J."/>
        </authorList>
    </citation>
    <scope>NUCLEOTIDE SEQUENCE</scope>
</reference>